<keyword evidence="3" id="KW-1185">Reference proteome</keyword>
<feature type="region of interest" description="Disordered" evidence="1">
    <location>
        <begin position="1"/>
        <end position="20"/>
    </location>
</feature>
<dbReference type="Proteomes" id="UP001317629">
    <property type="component" value="Chromosome"/>
</dbReference>
<gene>
    <name evidence="2" type="ORF">SS37A_26260</name>
</gene>
<evidence type="ECO:0000313" key="3">
    <source>
        <dbReference type="Proteomes" id="UP001317629"/>
    </source>
</evidence>
<reference evidence="2 3" key="1">
    <citation type="journal article" date="2023" name="Int. J. Syst. Evol. Microbiol.">
        <title>Methylocystis iwaonis sp. nov., a type II methane-oxidizing bacterium from surface soil of a rice paddy field in Japan, and emended description of the genus Methylocystis (ex Whittenbury et al. 1970) Bowman et al. 1993.</title>
        <authorList>
            <person name="Kaise H."/>
            <person name="Sawadogo J.B."/>
            <person name="Alam M.S."/>
            <person name="Ueno C."/>
            <person name="Dianou D."/>
            <person name="Shinjo R."/>
            <person name="Asakawa S."/>
        </authorList>
    </citation>
    <scope>NUCLEOTIDE SEQUENCE [LARGE SCALE GENOMIC DNA]</scope>
    <source>
        <strain evidence="2 3">SS37A-Re</strain>
    </source>
</reference>
<name>A0ABM8EAT0_9HYPH</name>
<accession>A0ABM8EAT0</accession>
<dbReference type="EMBL" id="AP027142">
    <property type="protein sequence ID" value="BDV35097.1"/>
    <property type="molecule type" value="Genomic_DNA"/>
</dbReference>
<protein>
    <submittedName>
        <fullName evidence="2">Uncharacterized protein</fullName>
    </submittedName>
</protein>
<evidence type="ECO:0000256" key="1">
    <source>
        <dbReference type="SAM" id="MobiDB-lite"/>
    </source>
</evidence>
<organism evidence="2 3">
    <name type="scientific">Methylocystis iwaonis</name>
    <dbReference type="NCBI Taxonomy" id="2885079"/>
    <lineage>
        <taxon>Bacteria</taxon>
        <taxon>Pseudomonadati</taxon>
        <taxon>Pseudomonadota</taxon>
        <taxon>Alphaproteobacteria</taxon>
        <taxon>Hyphomicrobiales</taxon>
        <taxon>Methylocystaceae</taxon>
        <taxon>Methylocystis</taxon>
    </lineage>
</organism>
<proteinExistence type="predicted"/>
<feature type="region of interest" description="Disordered" evidence="1">
    <location>
        <begin position="94"/>
        <end position="114"/>
    </location>
</feature>
<feature type="compositionally biased region" description="Basic residues" evidence="1">
    <location>
        <begin position="1"/>
        <end position="17"/>
    </location>
</feature>
<evidence type="ECO:0000313" key="2">
    <source>
        <dbReference type="EMBL" id="BDV35097.1"/>
    </source>
</evidence>
<sequence>MKGRWTTRNSHPSKARRCCASSADPGFPAVIPDARLSERSGIQSRTSAFVALDSRSGFQPAGNDIPQCELFNRKRCQALLRIPDCLAFSKGANTKGANDGPRSYNLIPPADPAM</sequence>